<dbReference type="EMBL" id="JAHFZB010000010">
    <property type="protein sequence ID" value="KAK6484737.1"/>
    <property type="molecule type" value="Genomic_DNA"/>
</dbReference>
<feature type="compositionally biased region" description="Basic residues" evidence="1">
    <location>
        <begin position="1077"/>
        <end position="1087"/>
    </location>
</feature>
<gene>
    <name evidence="2" type="ORF">HHUSO_G12575</name>
</gene>
<protein>
    <recommendedName>
        <fullName evidence="4">AKNA domain-containing protein</fullName>
    </recommendedName>
</protein>
<feature type="region of interest" description="Disordered" evidence="1">
    <location>
        <begin position="433"/>
        <end position="459"/>
    </location>
</feature>
<feature type="compositionally biased region" description="Polar residues" evidence="1">
    <location>
        <begin position="910"/>
        <end position="919"/>
    </location>
</feature>
<feature type="compositionally biased region" description="Low complexity" evidence="1">
    <location>
        <begin position="1114"/>
        <end position="1126"/>
    </location>
</feature>
<feature type="region of interest" description="Disordered" evidence="1">
    <location>
        <begin position="1035"/>
        <end position="1220"/>
    </location>
</feature>
<evidence type="ECO:0000313" key="2">
    <source>
        <dbReference type="EMBL" id="KAK6484737.1"/>
    </source>
</evidence>
<dbReference type="PANTHER" id="PTHR21510">
    <property type="entry name" value="AKNA DOMAIN-CONTAINING PROTEIN"/>
    <property type="match status" value="1"/>
</dbReference>
<dbReference type="InterPro" id="IPR052655">
    <property type="entry name" value="AKNA_Centrosome-Trans_reg"/>
</dbReference>
<feature type="compositionally biased region" description="Polar residues" evidence="1">
    <location>
        <begin position="1064"/>
        <end position="1073"/>
    </location>
</feature>
<feature type="compositionally biased region" description="Low complexity" evidence="1">
    <location>
        <begin position="920"/>
        <end position="931"/>
    </location>
</feature>
<dbReference type="Proteomes" id="UP001369086">
    <property type="component" value="Unassembled WGS sequence"/>
</dbReference>
<feature type="compositionally biased region" description="Basic and acidic residues" evidence="1">
    <location>
        <begin position="598"/>
        <end position="607"/>
    </location>
</feature>
<dbReference type="PANTHER" id="PTHR21510:SF16">
    <property type="entry name" value="PROTEIN AKNAD1"/>
    <property type="match status" value="1"/>
</dbReference>
<feature type="compositionally biased region" description="Polar residues" evidence="1">
    <location>
        <begin position="435"/>
        <end position="444"/>
    </location>
</feature>
<comment type="caution">
    <text evidence="2">The sequence shown here is derived from an EMBL/GenBank/DDBJ whole genome shotgun (WGS) entry which is preliminary data.</text>
</comment>
<evidence type="ECO:0000256" key="1">
    <source>
        <dbReference type="SAM" id="MobiDB-lite"/>
    </source>
</evidence>
<evidence type="ECO:0008006" key="4">
    <source>
        <dbReference type="Google" id="ProtNLM"/>
    </source>
</evidence>
<evidence type="ECO:0000313" key="3">
    <source>
        <dbReference type="Proteomes" id="UP001369086"/>
    </source>
</evidence>
<feature type="region of interest" description="Disordered" evidence="1">
    <location>
        <begin position="568"/>
        <end position="607"/>
    </location>
</feature>
<feature type="compositionally biased region" description="Polar residues" evidence="1">
    <location>
        <begin position="1041"/>
        <end position="1055"/>
    </location>
</feature>
<organism evidence="2 3">
    <name type="scientific">Huso huso</name>
    <name type="common">Beluga</name>
    <name type="synonym">Acipenser huso</name>
    <dbReference type="NCBI Taxonomy" id="61971"/>
    <lineage>
        <taxon>Eukaryota</taxon>
        <taxon>Metazoa</taxon>
        <taxon>Chordata</taxon>
        <taxon>Craniata</taxon>
        <taxon>Vertebrata</taxon>
        <taxon>Euteleostomi</taxon>
        <taxon>Actinopterygii</taxon>
        <taxon>Chondrostei</taxon>
        <taxon>Acipenseriformes</taxon>
        <taxon>Acipenseridae</taxon>
        <taxon>Huso</taxon>
    </lineage>
</organism>
<feature type="compositionally biased region" description="Polar residues" evidence="1">
    <location>
        <begin position="568"/>
        <end position="597"/>
    </location>
</feature>
<accession>A0ABR0ZIV4</accession>
<feature type="compositionally biased region" description="Polar residues" evidence="1">
    <location>
        <begin position="1163"/>
        <end position="1185"/>
    </location>
</feature>
<sequence length="1323" mass="147538">MDHFEASSDLDTSDELTEEGCEITFERGVLNGDLEEDGDCQERPGSLLWEKSFEQSIFVDIEDDGSFHFSDLQDSYTFQLSQDSAEDTSLNLIGQHMEELDSYGNIQDKTTSESSFESHKVHGTKSSITRISEQRHNTMEDLPLHTPDLLVDTSDEEQEDLPYDDNFDSNNKAITTDSNMDDYRIPLAISNNILTGHLSNIRDAGKPNKNTNGEFSFPVCVSSCETENNENEIDTISEVTKVPVKNDHQLSTFSPELNCFEGSQSGIPEVLLRHFSEENLFSSSKYIEAETMPETSFTESVETETVLNRFKSRHNSPKYNEGKSLLGKDLCKVIELETEPKEQREDDTSKNSECQKTEEISSAESSNTETQDEVSDQLNGPFSPEIIDNEGNQSQRSLFGRAGYCNDIKYGQGQVHYPLPDFSKVAPKIKIPKGSSATNLNNPTPGIKRTESSPGLFSNSTTSLKSAVNVVKEVLDTIQPHETPFDFRDQQKRQYNPKQNPELVQHLQDEYDKLLTKYAEAENLIDQMRLGAKIPLLSDSPKPIENIDSGVMPPHTNITTFRVANPTTAQLGSTPRSPLTGSATDMQDTEVPNNNDTDTTHREPTEGEKMTQALKEMINQFTAKVDEFKSCLNSGTLTVEEQQEIFKSMMDAQDKLERGYMAQKDGHRALELRNDMGKTENIGEFDPERQVEGEIFKIGMCLEDLKEQIDENVCNQPSPPAFTTSTPLPSAVPISSFHTPLHERPGLYQSSEEPRMLEREVRSVSEDNDPILWTAHLNTEQVHSQRYFCESSDMSQESLDVTLCEDGSCNPSAVKAKDIVYNGISTEPRHTLESRLQTPELQPLICLSETLSCSAALEGLPHSSCNLSVKLHGSSFQQPDSLEQRILTPETDSGFGGSVACRPPTAVFQTHSDQTATERSCSSSSDVSSSCIEMDDTRPTDSKGLNDALGLADLSGGSTVGHWTHSIVSDSNPTGEHGESSDDHLLLPTPWHCGPPVPTLGNVTSTVDKDSHPCALQNEAILALQSEVSRLRKELEKSLSGLPQRSNRMDVTNSSHKQEKTYRARSQSHNRVASYSGRKHMQYRNKKVFTVNRDSSPQKVDDWISSDMEPSTDSEGSSHSFSPSVSHPLHYKADRKSYRRPRRSEEREDSCLVKHQSTDEDYTFSSPRQKHSSASINSQSYLCNSESHHSSSEDLKSVSKEKNVHQYRRNSNKTESHGNSGSICSLPLSYMVQQSLVPHNRRGSTQSDSALLTSRIYPRRSTAINDLNARSLQSSLYMDAHLNKTLDSAIEAAQSLKRTTDRMAKTLSADFAKAESYRKMHGL</sequence>
<name>A0ABR0ZIV4_HUSHU</name>
<feature type="compositionally biased region" description="Basic and acidic residues" evidence="1">
    <location>
        <begin position="1186"/>
        <end position="1204"/>
    </location>
</feature>
<feature type="compositionally biased region" description="Basic and acidic residues" evidence="1">
    <location>
        <begin position="337"/>
        <end position="359"/>
    </location>
</feature>
<feature type="compositionally biased region" description="Polar residues" evidence="1">
    <location>
        <begin position="360"/>
        <end position="369"/>
    </location>
</feature>
<keyword evidence="3" id="KW-1185">Reference proteome</keyword>
<reference evidence="2 3" key="1">
    <citation type="submission" date="2021-05" db="EMBL/GenBank/DDBJ databases">
        <authorList>
            <person name="Zahm M."/>
            <person name="Klopp C."/>
            <person name="Cabau C."/>
            <person name="Kuhl H."/>
            <person name="Suciu R."/>
            <person name="Ciorpac M."/>
            <person name="Holostenco D."/>
            <person name="Gessner J."/>
            <person name="Wuertz S."/>
            <person name="Hohne C."/>
            <person name="Stock M."/>
            <person name="Gislard M."/>
            <person name="Lluch J."/>
            <person name="Milhes M."/>
            <person name="Lampietro C."/>
            <person name="Lopez Roques C."/>
            <person name="Donnadieu C."/>
            <person name="Du K."/>
            <person name="Schartl M."/>
            <person name="Guiguen Y."/>
        </authorList>
    </citation>
    <scope>NUCLEOTIDE SEQUENCE [LARGE SCALE GENOMIC DNA]</scope>
    <source>
        <strain evidence="2">Hh-F2</strain>
        <tissue evidence="2">Blood</tissue>
    </source>
</reference>
<feature type="region of interest" description="Disordered" evidence="1">
    <location>
        <begin position="337"/>
        <end position="391"/>
    </location>
</feature>
<proteinExistence type="predicted"/>
<feature type="compositionally biased region" description="Basic and acidic residues" evidence="1">
    <location>
        <begin position="1143"/>
        <end position="1158"/>
    </location>
</feature>
<feature type="region of interest" description="Disordered" evidence="1">
    <location>
        <begin position="910"/>
        <end position="941"/>
    </location>
</feature>